<evidence type="ECO:0000313" key="7">
    <source>
        <dbReference type="EMBL" id="MCP9764584.1"/>
    </source>
</evidence>
<evidence type="ECO:0000256" key="5">
    <source>
        <dbReference type="SAM" id="SignalP"/>
    </source>
</evidence>
<dbReference type="AlphaFoldDB" id="A0AAE3H3R2"/>
<dbReference type="SUPFAM" id="SSF52833">
    <property type="entry name" value="Thioredoxin-like"/>
    <property type="match status" value="1"/>
</dbReference>
<comment type="subcellular location">
    <subcellularLocation>
        <location evidence="1">Cell envelope</location>
    </subcellularLocation>
</comment>
<feature type="signal peptide" evidence="5">
    <location>
        <begin position="1"/>
        <end position="16"/>
    </location>
</feature>
<evidence type="ECO:0000256" key="3">
    <source>
        <dbReference type="ARBA" id="ARBA00023157"/>
    </source>
</evidence>
<dbReference type="EMBL" id="RJUF01000174">
    <property type="protein sequence ID" value="MCP9764584.1"/>
    <property type="molecule type" value="Genomic_DNA"/>
</dbReference>
<evidence type="ECO:0000256" key="2">
    <source>
        <dbReference type="ARBA" id="ARBA00022748"/>
    </source>
</evidence>
<dbReference type="InterPro" id="IPR036249">
    <property type="entry name" value="Thioredoxin-like_sf"/>
</dbReference>
<keyword evidence="2" id="KW-0201">Cytochrome c-type biogenesis</keyword>
<gene>
    <name evidence="7" type="ORF">EGI31_16715</name>
</gene>
<dbReference type="Gene3D" id="3.40.30.10">
    <property type="entry name" value="Glutaredoxin"/>
    <property type="match status" value="1"/>
</dbReference>
<keyword evidence="8" id="KW-1185">Reference proteome</keyword>
<dbReference type="GO" id="GO:0017004">
    <property type="term" value="P:cytochrome complex assembly"/>
    <property type="evidence" value="ECO:0007669"/>
    <property type="project" value="UniProtKB-KW"/>
</dbReference>
<dbReference type="PANTHER" id="PTHR42852">
    <property type="entry name" value="THIOL:DISULFIDE INTERCHANGE PROTEIN DSBE"/>
    <property type="match status" value="1"/>
</dbReference>
<name>A0AAE3H3R2_9BACT</name>
<evidence type="ECO:0000313" key="8">
    <source>
        <dbReference type="Proteomes" id="UP001204144"/>
    </source>
</evidence>
<keyword evidence="5" id="KW-0732">Signal</keyword>
<feature type="domain" description="Thioredoxin" evidence="6">
    <location>
        <begin position="269"/>
        <end position="414"/>
    </location>
</feature>
<dbReference type="GO" id="GO:0030313">
    <property type="term" value="C:cell envelope"/>
    <property type="evidence" value="ECO:0007669"/>
    <property type="project" value="UniProtKB-SubCell"/>
</dbReference>
<dbReference type="PROSITE" id="PS51352">
    <property type="entry name" value="THIOREDOXIN_2"/>
    <property type="match status" value="1"/>
</dbReference>
<protein>
    <submittedName>
        <fullName evidence="7">TlpA family protein disulfide reductase</fullName>
    </submittedName>
</protein>
<dbReference type="RefSeq" id="WP_255038276.1">
    <property type="nucleotide sequence ID" value="NZ_RJUF01000174.1"/>
</dbReference>
<keyword evidence="4" id="KW-0676">Redox-active center</keyword>
<dbReference type="InterPro" id="IPR012336">
    <property type="entry name" value="Thioredoxin-like_fold"/>
</dbReference>
<dbReference type="InterPro" id="IPR013766">
    <property type="entry name" value="Thioredoxin_domain"/>
</dbReference>
<organism evidence="7 8">
    <name type="scientific">Lacihabitans soyangensis</name>
    <dbReference type="NCBI Taxonomy" id="869394"/>
    <lineage>
        <taxon>Bacteria</taxon>
        <taxon>Pseudomonadati</taxon>
        <taxon>Bacteroidota</taxon>
        <taxon>Cytophagia</taxon>
        <taxon>Cytophagales</taxon>
        <taxon>Leadbetterellaceae</taxon>
        <taxon>Lacihabitans</taxon>
    </lineage>
</organism>
<feature type="chain" id="PRO_5042281371" evidence="5">
    <location>
        <begin position="17"/>
        <end position="414"/>
    </location>
</feature>
<accession>A0AAE3H3R2</accession>
<comment type="caution">
    <text evidence="7">The sequence shown here is derived from an EMBL/GenBank/DDBJ whole genome shotgun (WGS) entry which is preliminary data.</text>
</comment>
<dbReference type="InterPro" id="IPR050553">
    <property type="entry name" value="Thioredoxin_ResA/DsbE_sf"/>
</dbReference>
<dbReference type="Proteomes" id="UP001204144">
    <property type="component" value="Unassembled WGS sequence"/>
</dbReference>
<evidence type="ECO:0000259" key="6">
    <source>
        <dbReference type="PROSITE" id="PS51352"/>
    </source>
</evidence>
<keyword evidence="3" id="KW-1015">Disulfide bond</keyword>
<evidence type="ECO:0000256" key="1">
    <source>
        <dbReference type="ARBA" id="ARBA00004196"/>
    </source>
</evidence>
<dbReference type="CDD" id="cd02966">
    <property type="entry name" value="TlpA_like_family"/>
    <property type="match status" value="1"/>
</dbReference>
<proteinExistence type="predicted"/>
<reference evidence="7 8" key="1">
    <citation type="submission" date="2018-11" db="EMBL/GenBank/DDBJ databases">
        <title>Novel bacteria species description.</title>
        <authorList>
            <person name="Han J.-H."/>
        </authorList>
    </citation>
    <scope>NUCLEOTIDE SEQUENCE [LARGE SCALE GENOMIC DNA]</scope>
    <source>
        <strain evidence="7 8">KCTC23259</strain>
    </source>
</reference>
<dbReference type="Pfam" id="PF13905">
    <property type="entry name" value="Thioredoxin_8"/>
    <property type="match status" value="1"/>
</dbReference>
<evidence type="ECO:0000256" key="4">
    <source>
        <dbReference type="ARBA" id="ARBA00023284"/>
    </source>
</evidence>
<sequence>MKKLIVLLFISFKAFAQFPEGLLADSSDIYTKFKFAKYDSLLTELKSPENEDFIKDFNKKFGAFFDTKKQYEYLLTANIDQLEMDLYDQRKAQLDFLKKAKVSKFLAEHLEKEIKYNYWHLIFAYPIERGNSDQKLRRVISLPNVMVEALKADMMKDASLMHNKSYRNLLMYYITYKNSEEKDFVKYANQLQSVTDKADFAQKNFGGDILDYSLAQLLINNKKYLGVRTTRNIARNIKNNSVRYVFEGDFMKDIIANEAIAIAKKKEEDEKAAKKSAIQFTDINGKMFDFSKFAGKVVYVDFWASWCGPCKAEFPYSKTMHSGLSEKDKKNIVFLYISIDDTEDKWRNGIKSNGLEEFENAWVSPEWSVKASQLYMIRTIPRYMIIDKTGKIVSPDAKRPSNPDTLGQLLDLAK</sequence>
<dbReference type="PANTHER" id="PTHR42852:SF6">
    <property type="entry name" value="THIOL:DISULFIDE INTERCHANGE PROTEIN DSBE"/>
    <property type="match status" value="1"/>
</dbReference>